<name>A0A6P1MKC1_9FIRM</name>
<dbReference type="RefSeq" id="WP_162361230.1">
    <property type="nucleotide sequence ID" value="NZ_CP047591.1"/>
</dbReference>
<dbReference type="Proteomes" id="UP000463883">
    <property type="component" value="Chromosome"/>
</dbReference>
<evidence type="ECO:0000313" key="1">
    <source>
        <dbReference type="EMBL" id="QHI71455.1"/>
    </source>
</evidence>
<reference evidence="1 2" key="1">
    <citation type="submission" date="2020-01" db="EMBL/GenBank/DDBJ databases">
        <title>Genomic analysis of Aminipila sp. CBA3637.</title>
        <authorList>
            <person name="Kim Y.B."/>
            <person name="Roh S.W."/>
        </authorList>
    </citation>
    <scope>NUCLEOTIDE SEQUENCE [LARGE SCALE GENOMIC DNA]</scope>
    <source>
        <strain evidence="1 2">CBA3637</strain>
    </source>
</reference>
<accession>A0A6P1MKC1</accession>
<protein>
    <submittedName>
        <fullName evidence="1">Uncharacterized protein</fullName>
    </submittedName>
</protein>
<sequence length="204" mass="22342">MTIYRGVGGVNREIKQQFRGISGVNREIKEQYRSVGGVNRKVFKKWAGELYDAGNTYIDKTGGWGLYYVRHSEVGSLALDTSYMTLVSNWYSSGSDGNEIEIGTANKVDVTAFNSLSVTFDAVVQSGRTDFGFALLNSKDVGAGTTIAKITPVKLAYISDNTTVRTITMILDISAITGQYYLGFESYAALNSQSTIYIKTIKLS</sequence>
<gene>
    <name evidence="1" type="ORF">Ami3637_02840</name>
</gene>
<keyword evidence="2" id="KW-1185">Reference proteome</keyword>
<dbReference type="KEGG" id="amic:Ami3637_02840"/>
<dbReference type="AlphaFoldDB" id="A0A6P1MKC1"/>
<dbReference type="EMBL" id="CP047591">
    <property type="protein sequence ID" value="QHI71455.1"/>
    <property type="molecule type" value="Genomic_DNA"/>
</dbReference>
<evidence type="ECO:0000313" key="2">
    <source>
        <dbReference type="Proteomes" id="UP000463883"/>
    </source>
</evidence>
<organism evidence="1 2">
    <name type="scientific">Aminipila terrae</name>
    <dbReference type="NCBI Taxonomy" id="2697030"/>
    <lineage>
        <taxon>Bacteria</taxon>
        <taxon>Bacillati</taxon>
        <taxon>Bacillota</taxon>
        <taxon>Clostridia</taxon>
        <taxon>Peptostreptococcales</taxon>
        <taxon>Anaerovoracaceae</taxon>
        <taxon>Aminipila</taxon>
    </lineage>
</organism>
<proteinExistence type="predicted"/>